<evidence type="ECO:0000256" key="1">
    <source>
        <dbReference type="SAM" id="MobiDB-lite"/>
    </source>
</evidence>
<gene>
    <name evidence="2" type="ORF">VDAG_10159</name>
</gene>
<dbReference type="HOGENOM" id="CLU_1541292_0_0_1"/>
<reference evidence="2 3" key="1">
    <citation type="submission" date="2008-03" db="EMBL/GenBank/DDBJ databases">
        <title>The Genome Sequence of Verticillium dahliae VdLs.17.</title>
        <authorList>
            <consortium name="The Broad Institute Genome Sequencing Platform"/>
            <person name="Ma L.-J.J."/>
            <person name="Klosterman S.J."/>
            <person name="Subbarao K."/>
            <person name="Dobinson K."/>
            <person name="Veronese P."/>
            <person name="Kang S."/>
            <person name="Gold S.E."/>
            <person name="Young S."/>
            <person name="Jaffe D."/>
            <person name="Gnerre S."/>
            <person name="Berlin A."/>
            <person name="Heiman D."/>
            <person name="Hepburn T."/>
            <person name="Sykes S."/>
            <person name="Alvarado L."/>
            <person name="Kodira C.D."/>
            <person name="Lander E."/>
            <person name="Galagan J."/>
            <person name="Nusbaum C."/>
            <person name="Birren B."/>
        </authorList>
    </citation>
    <scope>NUCLEOTIDE SEQUENCE [LARGE SCALE GENOMIC DNA]</scope>
    <source>
        <strain evidence="3">VdLs.17 / ATCC MYA-4575 / FGSC 10137</strain>
    </source>
</reference>
<accession>G2XJ27</accession>
<feature type="compositionally biased region" description="Polar residues" evidence="1">
    <location>
        <begin position="161"/>
        <end position="174"/>
    </location>
</feature>
<name>G2XJ27_VERDV</name>
<feature type="region of interest" description="Disordered" evidence="1">
    <location>
        <begin position="132"/>
        <end position="174"/>
    </location>
</feature>
<dbReference type="RefSeq" id="XP_009658280.1">
    <property type="nucleotide sequence ID" value="XM_009659985.1"/>
</dbReference>
<dbReference type="KEGG" id="vda:VDAG_10159"/>
<dbReference type="GeneID" id="20711622"/>
<dbReference type="Proteomes" id="UP000001611">
    <property type="component" value="Unassembled WGS sequence"/>
</dbReference>
<protein>
    <submittedName>
        <fullName evidence="2">Uncharacterized protein</fullName>
    </submittedName>
</protein>
<feature type="region of interest" description="Disordered" evidence="1">
    <location>
        <begin position="1"/>
        <end position="26"/>
    </location>
</feature>
<dbReference type="EMBL" id="DS572726">
    <property type="protein sequence ID" value="EGY20530.1"/>
    <property type="molecule type" value="Genomic_DNA"/>
</dbReference>
<sequence length="174" mass="19090">MAKSQVKTARATSDVPEPVPAGGGGLPFPWKVHRADRLPLLVRATAVALTVYFMKQPSILRDSSSAAVSPRHFPFAPFDRLTPRRPCVATPHPCLVCQKDMNITQRQWQAGQRCLPRRPRHRAPRLRPTMAKDKDIEAGDAPSYATPKSVFAGTHGARTRCNGQPNMASTLDSS</sequence>
<evidence type="ECO:0000313" key="2">
    <source>
        <dbReference type="EMBL" id="EGY20530.1"/>
    </source>
</evidence>
<dbReference type="InParanoid" id="G2XJ27"/>
<reference evidence="3" key="2">
    <citation type="journal article" date="2011" name="PLoS Pathog.">
        <title>Comparative genomics yields insights into niche adaptation of plant vascular wilt pathogens.</title>
        <authorList>
            <person name="Klosterman S.J."/>
            <person name="Subbarao K.V."/>
            <person name="Kang S."/>
            <person name="Veronese P."/>
            <person name="Gold S.E."/>
            <person name="Thomma B.P.H.J."/>
            <person name="Chen Z."/>
            <person name="Henrissat B."/>
            <person name="Lee Y.-H."/>
            <person name="Park J."/>
            <person name="Garcia-Pedrajas M.D."/>
            <person name="Barbara D.J."/>
            <person name="Anchieta A."/>
            <person name="de Jonge R."/>
            <person name="Santhanam P."/>
            <person name="Maruthachalam K."/>
            <person name="Atallah Z."/>
            <person name="Amyotte S.G."/>
            <person name="Paz Z."/>
            <person name="Inderbitzin P."/>
            <person name="Hayes R.J."/>
            <person name="Heiman D.I."/>
            <person name="Young S."/>
            <person name="Zeng Q."/>
            <person name="Engels R."/>
            <person name="Galagan J."/>
            <person name="Cuomo C.A."/>
            <person name="Dobinson K.F."/>
            <person name="Ma L.-J."/>
        </authorList>
    </citation>
    <scope>NUCLEOTIDE SEQUENCE [LARGE SCALE GENOMIC DNA]</scope>
    <source>
        <strain evidence="3">VdLs.17 / ATCC MYA-4575 / FGSC 10137</strain>
    </source>
</reference>
<dbReference type="AlphaFoldDB" id="G2XJ27"/>
<proteinExistence type="predicted"/>
<organism evidence="2 3">
    <name type="scientific">Verticillium dahliae (strain VdLs.17 / ATCC MYA-4575 / FGSC 10137)</name>
    <name type="common">Verticillium wilt</name>
    <dbReference type="NCBI Taxonomy" id="498257"/>
    <lineage>
        <taxon>Eukaryota</taxon>
        <taxon>Fungi</taxon>
        <taxon>Dikarya</taxon>
        <taxon>Ascomycota</taxon>
        <taxon>Pezizomycotina</taxon>
        <taxon>Sordariomycetes</taxon>
        <taxon>Hypocreomycetidae</taxon>
        <taxon>Glomerellales</taxon>
        <taxon>Plectosphaerellaceae</taxon>
        <taxon>Verticillium</taxon>
    </lineage>
</organism>
<keyword evidence="3" id="KW-1185">Reference proteome</keyword>
<evidence type="ECO:0000313" key="3">
    <source>
        <dbReference type="Proteomes" id="UP000001611"/>
    </source>
</evidence>
<feature type="compositionally biased region" description="Polar residues" evidence="1">
    <location>
        <begin position="1"/>
        <end position="11"/>
    </location>
</feature>